<keyword evidence="5" id="KW-0574">Periplasm</keyword>
<keyword evidence="6" id="KW-0016">Alginate biosynthesis</keyword>
<feature type="transmembrane region" description="Helical" evidence="7">
    <location>
        <begin position="30"/>
        <end position="50"/>
    </location>
</feature>
<dbReference type="GO" id="GO:0016740">
    <property type="term" value="F:transferase activity"/>
    <property type="evidence" value="ECO:0007669"/>
    <property type="project" value="UniProtKB-KW"/>
</dbReference>
<evidence type="ECO:0000256" key="5">
    <source>
        <dbReference type="ARBA" id="ARBA00022764"/>
    </source>
</evidence>
<keyword evidence="10" id="KW-1185">Reference proteome</keyword>
<evidence type="ECO:0000256" key="2">
    <source>
        <dbReference type="ARBA" id="ARBA00005182"/>
    </source>
</evidence>
<accession>A0A7L5DL31</accession>
<keyword evidence="4" id="KW-0732">Signal</keyword>
<comment type="pathway">
    <text evidence="2">Glycan biosynthesis; alginate biosynthesis.</text>
</comment>
<comment type="subcellular location">
    <subcellularLocation>
        <location evidence="1">Periplasm</location>
    </subcellularLocation>
</comment>
<evidence type="ECO:0000313" key="9">
    <source>
        <dbReference type="EMBL" id="QJD77883.1"/>
    </source>
</evidence>
<gene>
    <name evidence="9" type="ORF">HH216_05160</name>
</gene>
<keyword evidence="7" id="KW-1133">Transmembrane helix</keyword>
<dbReference type="Pfam" id="PF16822">
    <property type="entry name" value="ALGX"/>
    <property type="match status" value="1"/>
</dbReference>
<sequence length="393" mass="44883">MTAYPKNDRLDAPRPVFTAGVRRPSLRFRAMLAGCCFAVLLLMPALDQWLHLSVRFQSTEKRALAARPELHFPHVKTFVRDYEQYFNENFGWRNALFYAYSRWKLNILGQSPLPEKVVIGKNGWFYPGNYFAGIVDQHRGISPLQPQELRAINNRLTYYQKQLARQGTKLYVMVVPDSYTMYPEYLPDDIRRADSLSNLDRLSTYLKKKSAVPLIDIRPALGVAKKERPIYCQTDTHWNDFGSLIGSLAMVDRLRLDFPQLTDPCPTDYRISPKPGVGGDLTTMMALHSAYRDSISYAITPTAGLVARQTMNIPNPEMNLPSSRFVGPSPAMPRLLFIGDSFSYSMNQFVPQYFGESFLVRSNRLNMALARAEHADIVVVEIVERNLRKLADL</sequence>
<dbReference type="UniPathway" id="UPA00286"/>
<proteinExistence type="predicted"/>
<evidence type="ECO:0000259" key="8">
    <source>
        <dbReference type="Pfam" id="PF16822"/>
    </source>
</evidence>
<evidence type="ECO:0000256" key="1">
    <source>
        <dbReference type="ARBA" id="ARBA00004418"/>
    </source>
</evidence>
<keyword evidence="7" id="KW-0812">Transmembrane</keyword>
<name>A0A7L5DL31_9BACT</name>
<dbReference type="InterPro" id="IPR031811">
    <property type="entry name" value="ALGX/ALGJ_SGNH-like"/>
</dbReference>
<dbReference type="GO" id="GO:0042121">
    <property type="term" value="P:alginic acid biosynthetic process"/>
    <property type="evidence" value="ECO:0007669"/>
    <property type="project" value="UniProtKB-UniPathway"/>
</dbReference>
<evidence type="ECO:0000256" key="7">
    <source>
        <dbReference type="SAM" id="Phobius"/>
    </source>
</evidence>
<reference evidence="9 10" key="1">
    <citation type="submission" date="2020-04" db="EMBL/GenBank/DDBJ databases">
        <title>Genome sequencing of novel species.</title>
        <authorList>
            <person name="Heo J."/>
            <person name="Kim S.-J."/>
            <person name="Kim J.-S."/>
            <person name="Hong S.-B."/>
            <person name="Kwon S.-W."/>
        </authorList>
    </citation>
    <scope>NUCLEOTIDE SEQUENCE [LARGE SCALE GENOMIC DNA]</scope>
    <source>
        <strain evidence="9 10">CJU-R4</strain>
    </source>
</reference>
<evidence type="ECO:0000256" key="6">
    <source>
        <dbReference type="ARBA" id="ARBA00022841"/>
    </source>
</evidence>
<dbReference type="Proteomes" id="UP000501128">
    <property type="component" value="Chromosome"/>
</dbReference>
<dbReference type="EMBL" id="CP051677">
    <property type="protein sequence ID" value="QJD77883.1"/>
    <property type="molecule type" value="Genomic_DNA"/>
</dbReference>
<keyword evidence="3" id="KW-0808">Transferase</keyword>
<evidence type="ECO:0000256" key="3">
    <source>
        <dbReference type="ARBA" id="ARBA00022679"/>
    </source>
</evidence>
<keyword evidence="7" id="KW-0472">Membrane</keyword>
<protein>
    <recommendedName>
        <fullName evidence="8">AlgX/AlgJ SGNH hydrolase-like domain-containing protein</fullName>
    </recommendedName>
</protein>
<dbReference type="RefSeq" id="WP_169549827.1">
    <property type="nucleotide sequence ID" value="NZ_CP051677.1"/>
</dbReference>
<feature type="domain" description="AlgX/AlgJ SGNH hydrolase-like" evidence="8">
    <location>
        <begin position="117"/>
        <end position="350"/>
    </location>
</feature>
<dbReference type="KEGG" id="srho:HH216_05160"/>
<dbReference type="AlphaFoldDB" id="A0A7L5DL31"/>
<organism evidence="9 10">
    <name type="scientific">Spirosoma rhododendri</name>
    <dbReference type="NCBI Taxonomy" id="2728024"/>
    <lineage>
        <taxon>Bacteria</taxon>
        <taxon>Pseudomonadati</taxon>
        <taxon>Bacteroidota</taxon>
        <taxon>Cytophagia</taxon>
        <taxon>Cytophagales</taxon>
        <taxon>Cytophagaceae</taxon>
        <taxon>Spirosoma</taxon>
    </lineage>
</organism>
<evidence type="ECO:0000313" key="10">
    <source>
        <dbReference type="Proteomes" id="UP000501128"/>
    </source>
</evidence>
<dbReference type="GO" id="GO:0042597">
    <property type="term" value="C:periplasmic space"/>
    <property type="evidence" value="ECO:0007669"/>
    <property type="project" value="UniProtKB-SubCell"/>
</dbReference>
<evidence type="ECO:0000256" key="4">
    <source>
        <dbReference type="ARBA" id="ARBA00022729"/>
    </source>
</evidence>